<organism evidence="3 4">
    <name type="scientific">Mycolicibacterium arenosum</name>
    <dbReference type="NCBI Taxonomy" id="2952157"/>
    <lineage>
        <taxon>Bacteria</taxon>
        <taxon>Bacillati</taxon>
        <taxon>Actinomycetota</taxon>
        <taxon>Actinomycetes</taxon>
        <taxon>Mycobacteriales</taxon>
        <taxon>Mycobacteriaceae</taxon>
        <taxon>Mycolicibacterium</taxon>
    </lineage>
</organism>
<keyword evidence="3" id="KW-0489">Methyltransferase</keyword>
<dbReference type="RefSeq" id="WP_255064388.1">
    <property type="nucleotide sequence ID" value="NZ_JANDBD010000016.1"/>
</dbReference>
<dbReference type="Pfam" id="PF13649">
    <property type="entry name" value="Methyltransf_25"/>
    <property type="match status" value="1"/>
</dbReference>
<dbReference type="PANTHER" id="PTHR43861:SF3">
    <property type="entry name" value="PUTATIVE (AFU_ORTHOLOGUE AFUA_2G14390)-RELATED"/>
    <property type="match status" value="1"/>
</dbReference>
<dbReference type="CDD" id="cd02440">
    <property type="entry name" value="AdoMet_MTases"/>
    <property type="match status" value="1"/>
</dbReference>
<dbReference type="GO" id="GO:0008168">
    <property type="term" value="F:methyltransferase activity"/>
    <property type="evidence" value="ECO:0007669"/>
    <property type="project" value="UniProtKB-KW"/>
</dbReference>
<dbReference type="InterPro" id="IPR029063">
    <property type="entry name" value="SAM-dependent_MTases_sf"/>
</dbReference>
<evidence type="ECO:0000313" key="4">
    <source>
        <dbReference type="Proteomes" id="UP001651690"/>
    </source>
</evidence>
<reference evidence="3 4" key="1">
    <citation type="submission" date="2022-06" db="EMBL/GenBank/DDBJ databases">
        <title>Mycolicibacterium sp. CAU 1645 isolated from seawater.</title>
        <authorList>
            <person name="Kim W."/>
        </authorList>
    </citation>
    <scope>NUCLEOTIDE SEQUENCE [LARGE SCALE GENOMIC DNA]</scope>
    <source>
        <strain evidence="3 4">CAU 1645</strain>
    </source>
</reference>
<accession>A0ABT1MCW6</accession>
<dbReference type="SUPFAM" id="SSF53335">
    <property type="entry name" value="S-adenosyl-L-methionine-dependent methyltransferases"/>
    <property type="match status" value="1"/>
</dbReference>
<proteinExistence type="predicted"/>
<dbReference type="PANTHER" id="PTHR43861">
    <property type="entry name" value="TRANS-ACONITATE 2-METHYLTRANSFERASE-RELATED"/>
    <property type="match status" value="1"/>
</dbReference>
<dbReference type="InterPro" id="IPR041698">
    <property type="entry name" value="Methyltransf_25"/>
</dbReference>
<comment type="caution">
    <text evidence="3">The sequence shown here is derived from an EMBL/GenBank/DDBJ whole genome shotgun (WGS) entry which is preliminary data.</text>
</comment>
<dbReference type="Gene3D" id="3.40.50.150">
    <property type="entry name" value="Vaccinia Virus protein VP39"/>
    <property type="match status" value="1"/>
</dbReference>
<evidence type="ECO:0000256" key="1">
    <source>
        <dbReference type="ARBA" id="ARBA00022679"/>
    </source>
</evidence>
<keyword evidence="4" id="KW-1185">Reference proteome</keyword>
<feature type="domain" description="Methyltransferase" evidence="2">
    <location>
        <begin position="44"/>
        <end position="137"/>
    </location>
</feature>
<keyword evidence="1" id="KW-0808">Transferase</keyword>
<name>A0ABT1MCW6_9MYCO</name>
<sequence length="210" mass="23237">MPESDEDVQKHWDDRYAEKDRIWSGRVNAQLANVAEPLPPGRALDLGCGEGGDAVWLAEHGWQVLAVDVSETALSRAAAEARSRGVLERIDFQHHDLSESFPEGTFDLASAQYFHSFVRLERPQILRRAAAAVRPGGLLVIVDHAAAPPWAKQEVHDHPFPSADDVLTELDLSAAEWERVRVETVDRPTIDPDGNPASIQDNLMVLRRAG</sequence>
<dbReference type="Proteomes" id="UP001651690">
    <property type="component" value="Unassembled WGS sequence"/>
</dbReference>
<evidence type="ECO:0000313" key="3">
    <source>
        <dbReference type="EMBL" id="MCP9276390.1"/>
    </source>
</evidence>
<gene>
    <name evidence="3" type="ORF">NM203_29800</name>
</gene>
<evidence type="ECO:0000259" key="2">
    <source>
        <dbReference type="Pfam" id="PF13649"/>
    </source>
</evidence>
<protein>
    <submittedName>
        <fullName evidence="3">Class I SAM-dependent methyltransferase</fullName>
    </submittedName>
</protein>
<dbReference type="EMBL" id="JANDBD010000016">
    <property type="protein sequence ID" value="MCP9276390.1"/>
    <property type="molecule type" value="Genomic_DNA"/>
</dbReference>
<dbReference type="GO" id="GO:0032259">
    <property type="term" value="P:methylation"/>
    <property type="evidence" value="ECO:0007669"/>
    <property type="project" value="UniProtKB-KW"/>
</dbReference>